<evidence type="ECO:0000256" key="1">
    <source>
        <dbReference type="SAM" id="Phobius"/>
    </source>
</evidence>
<organism evidence="2 3">
    <name type="scientific">Metamycoplasma faucium</name>
    <dbReference type="NCBI Taxonomy" id="56142"/>
    <lineage>
        <taxon>Bacteria</taxon>
        <taxon>Bacillati</taxon>
        <taxon>Mycoplasmatota</taxon>
        <taxon>Mycoplasmoidales</taxon>
        <taxon>Metamycoplasmataceae</taxon>
        <taxon>Metamycoplasma</taxon>
    </lineage>
</organism>
<sequence>METIKKYYIMQRNNASTKMPVFFFNEMLNKTPAKQFNEFINALNAYVEAGNSIQEKSIIYFHKDDQYQGFATLRQIEDLVKKISKIKINNLLIIEELKQNKLISPIVTTKSDSSSSTMAMAVTALDLDEKAKEIKFTIKEKDKPIEDIVIGDIKSDLPGFQVEIIKTIINDGKLDIYYTVSKDGKTKSNPFIKSISGFGTEKIEVSTARSIYEDMQIKTQNDASISKRFQTKAWIMFTALSVMAVMSLIILVMVLIKMYIK</sequence>
<dbReference type="RefSeq" id="WP_405311493.1">
    <property type="nucleotide sequence ID" value="NZ_CP088155.1"/>
</dbReference>
<keyword evidence="3" id="KW-1185">Reference proteome</keyword>
<dbReference type="Proteomes" id="UP001622612">
    <property type="component" value="Chromosome"/>
</dbReference>
<keyword evidence="1" id="KW-0472">Membrane</keyword>
<keyword evidence="1" id="KW-1133">Transmembrane helix</keyword>
<evidence type="ECO:0000313" key="3">
    <source>
        <dbReference type="Proteomes" id="UP001622612"/>
    </source>
</evidence>
<proteinExistence type="predicted"/>
<feature type="transmembrane region" description="Helical" evidence="1">
    <location>
        <begin position="234"/>
        <end position="256"/>
    </location>
</feature>
<dbReference type="EMBL" id="CP088155">
    <property type="protein sequence ID" value="WYM97189.1"/>
    <property type="molecule type" value="Genomic_DNA"/>
</dbReference>
<gene>
    <name evidence="2" type="ORF">LQ356_03240</name>
</gene>
<protein>
    <submittedName>
        <fullName evidence="2">Uncharacterized protein</fullName>
    </submittedName>
</protein>
<name>A0ABZ2TLD6_9BACT</name>
<keyword evidence="1" id="KW-0812">Transmembrane</keyword>
<reference evidence="2" key="1">
    <citation type="submission" date="2021-11" db="EMBL/GenBank/DDBJ databases">
        <title>The first genome sequence of unculturable Mycoplasma faucium obtained by de novo assembly of metagenomic reads.</title>
        <authorList>
            <person name="Sabat A.J."/>
            <person name="Bathoorn E."/>
            <person name="Akkerboom V."/>
            <person name="Friedrich A.W."/>
        </authorList>
    </citation>
    <scope>NUCLEOTIDE SEQUENCE [LARGE SCALE GENOMIC DNA]</scope>
    <source>
        <strain evidence="2">UMCG-MFM1</strain>
    </source>
</reference>
<accession>A0ABZ2TLD6</accession>
<evidence type="ECO:0000313" key="2">
    <source>
        <dbReference type="EMBL" id="WYM97189.1"/>
    </source>
</evidence>